<dbReference type="OrthoDB" id="6998040at2"/>
<dbReference type="Pfam" id="PF09850">
    <property type="entry name" value="DotU"/>
    <property type="match status" value="1"/>
</dbReference>
<keyword evidence="4" id="KW-1185">Reference proteome</keyword>
<dbReference type="Proteomes" id="UP000294555">
    <property type="component" value="Unassembled WGS sequence"/>
</dbReference>
<feature type="transmembrane region" description="Helical" evidence="1">
    <location>
        <begin position="189"/>
        <end position="207"/>
    </location>
</feature>
<evidence type="ECO:0000259" key="2">
    <source>
        <dbReference type="Pfam" id="PF09850"/>
    </source>
</evidence>
<organism evidence="3 4">
    <name type="scientific">Sodalis ligni</name>
    <dbReference type="NCBI Taxonomy" id="2697027"/>
    <lineage>
        <taxon>Bacteria</taxon>
        <taxon>Pseudomonadati</taxon>
        <taxon>Pseudomonadota</taxon>
        <taxon>Gammaproteobacteria</taxon>
        <taxon>Enterobacterales</taxon>
        <taxon>Bruguierivoracaceae</taxon>
        <taxon>Sodalis</taxon>
    </lineage>
</organism>
<evidence type="ECO:0000313" key="4">
    <source>
        <dbReference type="Proteomes" id="UP000294555"/>
    </source>
</evidence>
<keyword evidence="1" id="KW-0812">Transmembrane</keyword>
<accession>A0A4R1NDH3</accession>
<dbReference type="NCBIfam" id="NF038239">
    <property type="entry name" value="T6SS_TssL_short"/>
    <property type="match status" value="1"/>
</dbReference>
<gene>
    <name evidence="3" type="ORF">EZJ58_3800</name>
</gene>
<protein>
    <submittedName>
        <fullName evidence="3">Type VI secretion system protein ImpK</fullName>
    </submittedName>
</protein>
<evidence type="ECO:0000313" key="3">
    <source>
        <dbReference type="EMBL" id="TCL05604.1"/>
    </source>
</evidence>
<dbReference type="InterPro" id="IPR017732">
    <property type="entry name" value="T4/T6SS_DotU"/>
</dbReference>
<dbReference type="NCBIfam" id="TIGR03349">
    <property type="entry name" value="IV_VI_DotU"/>
    <property type="match status" value="1"/>
</dbReference>
<dbReference type="EMBL" id="SJOI01000001">
    <property type="protein sequence ID" value="TCL05604.1"/>
    <property type="molecule type" value="Genomic_DNA"/>
</dbReference>
<proteinExistence type="predicted"/>
<name>A0A4R1NDH3_9GAMM</name>
<dbReference type="Gene3D" id="1.25.40.590">
    <property type="entry name" value="Type IV / VI secretion system, DotU"/>
    <property type="match status" value="1"/>
</dbReference>
<dbReference type="AlphaFoldDB" id="A0A4R1NDH3"/>
<dbReference type="RefSeq" id="WP_132924350.1">
    <property type="nucleotide sequence ID" value="NZ_SJOI01000001.1"/>
</dbReference>
<comment type="caution">
    <text evidence="3">The sequence shown here is derived from an EMBL/GenBank/DDBJ whole genome shotgun (WGS) entry which is preliminary data.</text>
</comment>
<sequence length="223" mass="25339">MKTTLSIDNLLCETFLTVIQLRNGAAAEQGEKLYQQCQGQVEEVRRQLLLADYSDESIDHITYAQCALLDETVLGRGFGNDIPDDGHQIWLAKPLQAHFFNTLQAGERLFERIRMVLDQPAPDETVLICFHRILVLGFQGRYRNQPQGPRDQLIAVLETKIPALETTPASVLLSPDADSLYQFFGRRSLWFWGGIAIFSVAGLWWGLHHHLHMLLTELLPESQ</sequence>
<dbReference type="PANTHER" id="PTHR38033">
    <property type="entry name" value="MEMBRANE PROTEIN-RELATED"/>
    <property type="match status" value="1"/>
</dbReference>
<dbReference type="InterPro" id="IPR038522">
    <property type="entry name" value="T4/T6SS_DotU_sf"/>
</dbReference>
<keyword evidence="1" id="KW-1133">Transmembrane helix</keyword>
<keyword evidence="1" id="KW-0472">Membrane</keyword>
<reference evidence="3 4" key="1">
    <citation type="submission" date="2019-02" db="EMBL/GenBank/DDBJ databases">
        <title>Investigation of anaerobic lignin degradation for improved lignocellulosic biofuels.</title>
        <authorList>
            <person name="Deangelis K."/>
        </authorList>
    </citation>
    <scope>NUCLEOTIDE SEQUENCE [LARGE SCALE GENOMIC DNA]</scope>
    <source>
        <strain evidence="3 4">159R</strain>
    </source>
</reference>
<dbReference type="PANTHER" id="PTHR38033:SF1">
    <property type="entry name" value="DOTU FAMILY TYPE IV_VI SECRETION SYSTEM PROTEIN"/>
    <property type="match status" value="1"/>
</dbReference>
<evidence type="ECO:0000256" key="1">
    <source>
        <dbReference type="SAM" id="Phobius"/>
    </source>
</evidence>
<feature type="domain" description="Type IV / VI secretion system DotU" evidence="2">
    <location>
        <begin position="9"/>
        <end position="209"/>
    </location>
</feature>